<feature type="region of interest" description="Disordered" evidence="1">
    <location>
        <begin position="1"/>
        <end position="43"/>
    </location>
</feature>
<dbReference type="Proteomes" id="UP000238296">
    <property type="component" value="Unassembled WGS sequence"/>
</dbReference>
<reference evidence="2 3" key="1">
    <citation type="journal article" date="2017" name="Int. J. Syst. Evol. Microbiol.">
        <title>Mycobacterium talmoniae sp. nov., a slowly growing mycobacterium isolated from human respiratory samples.</title>
        <authorList>
            <person name="Davidson R.M."/>
            <person name="DeGroote M.A."/>
            <person name="Marola J.L."/>
            <person name="Buss S."/>
            <person name="Jones V."/>
            <person name="McNeil M.R."/>
            <person name="Freifeld A.G."/>
            <person name="Elaine Epperson L."/>
            <person name="Hasan N.A."/>
            <person name="Jackson M."/>
            <person name="Iwen P.C."/>
            <person name="Salfinger M."/>
            <person name="Strong M."/>
        </authorList>
    </citation>
    <scope>NUCLEOTIDE SEQUENCE [LARGE SCALE GENOMIC DNA]</scope>
    <source>
        <strain evidence="2 3">ATCC BAA-2683</strain>
    </source>
</reference>
<dbReference type="EMBL" id="PPEA01000801">
    <property type="protein sequence ID" value="PQM44450.1"/>
    <property type="molecule type" value="Genomic_DNA"/>
</dbReference>
<name>A0A2S8BCR2_9MYCO</name>
<evidence type="ECO:0000313" key="3">
    <source>
        <dbReference type="Proteomes" id="UP000238296"/>
    </source>
</evidence>
<organism evidence="2 3">
    <name type="scientific">Mycobacterium talmoniae</name>
    <dbReference type="NCBI Taxonomy" id="1858794"/>
    <lineage>
        <taxon>Bacteria</taxon>
        <taxon>Bacillati</taxon>
        <taxon>Actinomycetota</taxon>
        <taxon>Actinomycetes</taxon>
        <taxon>Mycobacteriales</taxon>
        <taxon>Mycobacteriaceae</taxon>
        <taxon>Mycobacterium</taxon>
    </lineage>
</organism>
<accession>A0A2S8BCR2</accession>
<evidence type="ECO:0000313" key="2">
    <source>
        <dbReference type="EMBL" id="PQM44450.1"/>
    </source>
</evidence>
<comment type="caution">
    <text evidence="2">The sequence shown here is derived from an EMBL/GenBank/DDBJ whole genome shotgun (WGS) entry which is preliminary data.</text>
</comment>
<proteinExistence type="predicted"/>
<protein>
    <submittedName>
        <fullName evidence="2">Uncharacterized protein</fullName>
    </submittedName>
</protein>
<sequence length="43" mass="4563">MASRPAARTAHKPPMPARSAPNRSTKVKNIQGAKNEAARPVVV</sequence>
<evidence type="ECO:0000256" key="1">
    <source>
        <dbReference type="SAM" id="MobiDB-lite"/>
    </source>
</evidence>
<gene>
    <name evidence="2" type="ORF">C1Y40_05394</name>
</gene>
<dbReference type="AlphaFoldDB" id="A0A2S8BCR2"/>